<dbReference type="GO" id="GO:0016787">
    <property type="term" value="F:hydrolase activity"/>
    <property type="evidence" value="ECO:0007669"/>
    <property type="project" value="UniProtKB-KW"/>
</dbReference>
<dbReference type="PANTHER" id="PTHR10655">
    <property type="entry name" value="LYSOPHOSPHOLIPASE-RELATED"/>
    <property type="match status" value="1"/>
</dbReference>
<dbReference type="EMBL" id="QQXL01000008">
    <property type="protein sequence ID" value="RKW69655.1"/>
    <property type="molecule type" value="Genomic_DNA"/>
</dbReference>
<dbReference type="Proteomes" id="UP000273119">
    <property type="component" value="Unassembled WGS sequence"/>
</dbReference>
<dbReference type="SUPFAM" id="SSF53474">
    <property type="entry name" value="alpha/beta-Hydrolases"/>
    <property type="match status" value="1"/>
</dbReference>
<evidence type="ECO:0000313" key="4">
    <source>
        <dbReference type="EMBL" id="RKW69655.1"/>
    </source>
</evidence>
<dbReference type="AlphaFoldDB" id="A0A496PGP3"/>
<organism evidence="4 5">
    <name type="scientific">Galactobacter caseinivorans</name>
    <dbReference type="NCBI Taxonomy" id="2676123"/>
    <lineage>
        <taxon>Bacteria</taxon>
        <taxon>Bacillati</taxon>
        <taxon>Actinomycetota</taxon>
        <taxon>Actinomycetes</taxon>
        <taxon>Micrococcales</taxon>
        <taxon>Micrococcaceae</taxon>
        <taxon>Galactobacter</taxon>
    </lineage>
</organism>
<dbReference type="InterPro" id="IPR003140">
    <property type="entry name" value="PLipase/COase/thioEstase"/>
</dbReference>
<evidence type="ECO:0000256" key="1">
    <source>
        <dbReference type="ARBA" id="ARBA00006499"/>
    </source>
</evidence>
<dbReference type="Gene3D" id="3.40.50.1820">
    <property type="entry name" value="alpha/beta hydrolase"/>
    <property type="match status" value="1"/>
</dbReference>
<gene>
    <name evidence="4" type="ORF">DWQ67_12475</name>
</gene>
<evidence type="ECO:0000313" key="5">
    <source>
        <dbReference type="Proteomes" id="UP000273119"/>
    </source>
</evidence>
<accession>A0A496PGP3</accession>
<protein>
    <submittedName>
        <fullName evidence="4">Phospholipase</fullName>
    </submittedName>
</protein>
<feature type="domain" description="Phospholipase/carboxylesterase/thioesterase" evidence="3">
    <location>
        <begin position="11"/>
        <end position="199"/>
    </location>
</feature>
<proteinExistence type="inferred from homology"/>
<name>A0A496PGP3_9MICC</name>
<sequence length="204" mass="22325">MVRSRSEREAEGTDLVLILHGYGSDTDRVSGLFDALPPSATGVAIRGPFEMDDDEYGWFLLDWGLRPDLAHVLEAAQHAFTVQDELAPHHRSVSVAGHSQGMAMATTMMRLRPGRYATGVGLSGFVVDQPLLDLGGGTEADPVPFFWGRDRADLVINPDAQDSAGEWLEERTRLTARTYPGMGHGIGAEELRDVAAFWRLYLGT</sequence>
<evidence type="ECO:0000259" key="3">
    <source>
        <dbReference type="Pfam" id="PF02230"/>
    </source>
</evidence>
<keyword evidence="5" id="KW-1185">Reference proteome</keyword>
<evidence type="ECO:0000256" key="2">
    <source>
        <dbReference type="ARBA" id="ARBA00022801"/>
    </source>
</evidence>
<dbReference type="PANTHER" id="PTHR10655:SF17">
    <property type="entry name" value="LYSOPHOSPHOLIPASE-LIKE PROTEIN 1"/>
    <property type="match status" value="1"/>
</dbReference>
<keyword evidence="2" id="KW-0378">Hydrolase</keyword>
<comment type="similarity">
    <text evidence="1">Belongs to the AB hydrolase superfamily. AB hydrolase 2 family.</text>
</comment>
<comment type="caution">
    <text evidence="4">The sequence shown here is derived from an EMBL/GenBank/DDBJ whole genome shotgun (WGS) entry which is preliminary data.</text>
</comment>
<dbReference type="Pfam" id="PF02230">
    <property type="entry name" value="Abhydrolase_2"/>
    <property type="match status" value="1"/>
</dbReference>
<dbReference type="InterPro" id="IPR029058">
    <property type="entry name" value="AB_hydrolase_fold"/>
</dbReference>
<dbReference type="InterPro" id="IPR050565">
    <property type="entry name" value="LYPA1-2/EST-like"/>
</dbReference>
<reference evidence="4 5" key="1">
    <citation type="submission" date="2018-07" db="EMBL/GenBank/DDBJ databases">
        <title>Arthrobacter sp. nov., isolated from raw cow's milk with high bacterial count.</title>
        <authorList>
            <person name="Hahne J."/>
            <person name="Isele D."/>
            <person name="Lipski A."/>
        </authorList>
    </citation>
    <scope>NUCLEOTIDE SEQUENCE [LARGE SCALE GENOMIC DNA]</scope>
    <source>
        <strain evidence="4 5">JZ R-183</strain>
    </source>
</reference>